<dbReference type="AlphaFoldDB" id="A0AAI9VHK6"/>
<feature type="compositionally biased region" description="Polar residues" evidence="1">
    <location>
        <begin position="22"/>
        <end position="34"/>
    </location>
</feature>
<evidence type="ECO:0000313" key="3">
    <source>
        <dbReference type="Proteomes" id="UP001239213"/>
    </source>
</evidence>
<dbReference type="EMBL" id="MPDP01000050">
    <property type="protein sequence ID" value="KAK1488310.1"/>
    <property type="molecule type" value="Genomic_DNA"/>
</dbReference>
<dbReference type="Proteomes" id="UP001239213">
    <property type="component" value="Unassembled WGS sequence"/>
</dbReference>
<keyword evidence="3" id="KW-1185">Reference proteome</keyword>
<gene>
    <name evidence="2" type="ORF">CCUS01_14786</name>
</gene>
<organism evidence="2 3">
    <name type="scientific">Colletotrichum cuscutae</name>
    <dbReference type="NCBI Taxonomy" id="1209917"/>
    <lineage>
        <taxon>Eukaryota</taxon>
        <taxon>Fungi</taxon>
        <taxon>Dikarya</taxon>
        <taxon>Ascomycota</taxon>
        <taxon>Pezizomycotina</taxon>
        <taxon>Sordariomycetes</taxon>
        <taxon>Hypocreomycetidae</taxon>
        <taxon>Glomerellales</taxon>
        <taxon>Glomerellaceae</taxon>
        <taxon>Colletotrichum</taxon>
        <taxon>Colletotrichum acutatum species complex</taxon>
    </lineage>
</organism>
<sequence>MRVSLCAVLRTAVRNAKRGGQRSLSGTLCIGTSSPHRDTGLGQATPYEPSSRRSIRTPYGALRRKLEAESNSIGEDRLGTLGPNWRTEKAYAAKVSWPRESKASMAGGGGGGNSRAHLGGRDLGAKRIDEMKRANAIATAGVVVNRSGRLLRPFISFPTLRFSCPRGTTPTTNHLLSSPRAQLAMGHRCANFAYFQPEYPHSDSYRRRELTKTILSMNWRLPGPCRQQDGTVKRERVIWEKSIDDNSKNRSTRAAYARGGWENLNYQKGRVHEFRISGVAALASFVVATHPSLFSILGIPPHQFFAADGNKRKTTELARYGRSDSILRSRQSGFVDDDEPPTRLLLFPGGLAYRVSRGIFHAVHAYLTDALSPFFTTLFRPPSRLTSYNSLFQMAPPLAAYPGKRARLKIEKHNGHLMQAQGFGGSFQPKLLNQQMQTGGE</sequence>
<comment type="caution">
    <text evidence="2">The sequence shown here is derived from an EMBL/GenBank/DDBJ whole genome shotgun (WGS) entry which is preliminary data.</text>
</comment>
<reference evidence="2" key="1">
    <citation type="submission" date="2016-11" db="EMBL/GenBank/DDBJ databases">
        <title>The genome sequence of Colletotrichum cuscutae.</title>
        <authorList>
            <person name="Baroncelli R."/>
        </authorList>
    </citation>
    <scope>NUCLEOTIDE SEQUENCE</scope>
    <source>
        <strain evidence="2">IMI 304802</strain>
    </source>
</reference>
<feature type="region of interest" description="Disordered" evidence="1">
    <location>
        <begin position="20"/>
        <end position="54"/>
    </location>
</feature>
<accession>A0AAI9VHK6</accession>
<name>A0AAI9VHK6_9PEZI</name>
<evidence type="ECO:0000313" key="2">
    <source>
        <dbReference type="EMBL" id="KAK1488310.1"/>
    </source>
</evidence>
<protein>
    <submittedName>
        <fullName evidence="2">Uncharacterized protein</fullName>
    </submittedName>
</protein>
<proteinExistence type="predicted"/>
<evidence type="ECO:0000256" key="1">
    <source>
        <dbReference type="SAM" id="MobiDB-lite"/>
    </source>
</evidence>